<keyword evidence="3" id="KW-1185">Reference proteome</keyword>
<comment type="caution">
    <text evidence="2">The sequence shown here is derived from an EMBL/GenBank/DDBJ whole genome shotgun (WGS) entry which is preliminary data.</text>
</comment>
<dbReference type="PANTHER" id="PTHR21343:SF9">
    <property type="entry name" value="LIPID II ISOGLUTAMINYL SYNTHASE (GLUTAMINE-HYDROLYZING) SUBUNIT GATD"/>
    <property type="match status" value="1"/>
</dbReference>
<accession>A0ABW0A341</accession>
<evidence type="ECO:0000313" key="2">
    <source>
        <dbReference type="EMBL" id="MFC5147069.1"/>
    </source>
</evidence>
<sequence length="289" mass="30303">MTDAPLPRGVTLIAPSSGTGKTAVAVGITRALRRQNIAVDPFKATSVVDISDRSSSPLKVYERGVFHNCGAAGVPVRWWNNPVVAVTSGNGRSQLYVRGEALGEVPVFGQDSLDLRAFPPDLRTRCLDAVTEALAILAERGSFVVIEGSGGAGNLPSRADLANDVVPLRAGLPVVLIGNVNQEGHLTSLAGLPGVLGEPYRRLMAGYILNGVRDSTRLADARERLAQAMPIPELAAVPSYIPPDGYEDSPDACEVVYEKRADHVASPALMAAISSHALTPLLVSAPGES</sequence>
<dbReference type="SUPFAM" id="SSF52540">
    <property type="entry name" value="P-loop containing nucleoside triphosphate hydrolases"/>
    <property type="match status" value="1"/>
</dbReference>
<dbReference type="Proteomes" id="UP001596222">
    <property type="component" value="Unassembled WGS sequence"/>
</dbReference>
<evidence type="ECO:0008006" key="4">
    <source>
        <dbReference type="Google" id="ProtNLM"/>
    </source>
</evidence>
<name>A0ABW0A341_9ACTN</name>
<dbReference type="EMBL" id="JBHSKJ010000011">
    <property type="protein sequence ID" value="MFC5147069.1"/>
    <property type="molecule type" value="Genomic_DNA"/>
</dbReference>
<dbReference type="InterPro" id="IPR027417">
    <property type="entry name" value="P-loop_NTPase"/>
</dbReference>
<dbReference type="RefSeq" id="WP_382044336.1">
    <property type="nucleotide sequence ID" value="NZ_JBHSKJ010000011.1"/>
</dbReference>
<evidence type="ECO:0000313" key="3">
    <source>
        <dbReference type="Proteomes" id="UP001596222"/>
    </source>
</evidence>
<keyword evidence="1" id="KW-0315">Glutamine amidotransferase</keyword>
<gene>
    <name evidence="2" type="ORF">ACFPP6_20560</name>
</gene>
<protein>
    <recommendedName>
        <fullName evidence="4">Cobyric acid synthase</fullName>
    </recommendedName>
</protein>
<evidence type="ECO:0000256" key="1">
    <source>
        <dbReference type="ARBA" id="ARBA00022962"/>
    </source>
</evidence>
<organism evidence="2 3">
    <name type="scientific">Streptomyces aureoversilis</name>
    <dbReference type="NCBI Taxonomy" id="67277"/>
    <lineage>
        <taxon>Bacteria</taxon>
        <taxon>Bacillati</taxon>
        <taxon>Actinomycetota</taxon>
        <taxon>Actinomycetes</taxon>
        <taxon>Kitasatosporales</taxon>
        <taxon>Streptomycetaceae</taxon>
        <taxon>Streptomyces</taxon>
    </lineage>
</organism>
<dbReference type="PANTHER" id="PTHR21343">
    <property type="entry name" value="DETHIOBIOTIN SYNTHETASE"/>
    <property type="match status" value="1"/>
</dbReference>
<reference evidence="3" key="1">
    <citation type="journal article" date="2019" name="Int. J. Syst. Evol. Microbiol.">
        <title>The Global Catalogue of Microorganisms (GCM) 10K type strain sequencing project: providing services to taxonomists for standard genome sequencing and annotation.</title>
        <authorList>
            <consortium name="The Broad Institute Genomics Platform"/>
            <consortium name="The Broad Institute Genome Sequencing Center for Infectious Disease"/>
            <person name="Wu L."/>
            <person name="Ma J."/>
        </authorList>
    </citation>
    <scope>NUCLEOTIDE SEQUENCE [LARGE SCALE GENOMIC DNA]</scope>
    <source>
        <strain evidence="3">CGMCC 4.1641</strain>
    </source>
</reference>
<dbReference type="Gene3D" id="3.40.50.300">
    <property type="entry name" value="P-loop containing nucleotide triphosphate hydrolases"/>
    <property type="match status" value="1"/>
</dbReference>
<proteinExistence type="predicted"/>